<evidence type="ECO:0000259" key="9">
    <source>
        <dbReference type="Pfam" id="PF03446"/>
    </source>
</evidence>
<evidence type="ECO:0000256" key="6">
    <source>
        <dbReference type="ARBA" id="ARBA00023027"/>
    </source>
</evidence>
<dbReference type="FunFam" id="1.10.1040.10:FF:000006">
    <property type="entry name" value="3-hydroxyisobutyrate dehydrogenase"/>
    <property type="match status" value="1"/>
</dbReference>
<keyword evidence="6" id="KW-0520">NAD</keyword>
<evidence type="ECO:0000256" key="1">
    <source>
        <dbReference type="ARBA" id="ARBA00005109"/>
    </source>
</evidence>
<dbReference type="SUPFAM" id="SSF48179">
    <property type="entry name" value="6-phosphogluconate dehydrogenase C-terminal domain-like"/>
    <property type="match status" value="1"/>
</dbReference>
<dbReference type="Pfam" id="PF03446">
    <property type="entry name" value="NAD_binding_2"/>
    <property type="match status" value="1"/>
</dbReference>
<accession>A0AAV1IH45</accession>
<dbReference type="InterPro" id="IPR029154">
    <property type="entry name" value="HIBADH-like_NADP-bd"/>
</dbReference>
<sequence>MLSRLQRLVHTGRARLSHSDATKVGFIGLGAMGARQANNLQHEGYSLVVYDRSIMQLEEFSKRDNVEVACSPAALAETEGVRVIITMLPACRQVREVYCDREKGILSAQGGTRASLLIDCSTISPNTSRELAATVSEARLHPSAQPYPGCSNGSPAFVDAPVSGGITGASAATLSFMCGGEKDAVAAATPFLQAMGKRILHCGGAGAGHAAKVCNNMALAVQMASIAEASAVGKRLGLDPKVLAEVFNSSSSRCWSSEAYHPVPGVMPNVPSSKGHRDGFAIQHMLKDLHLATDAAAHAHARVPLTERALDVYAKVAEVDETLDFTAIYSLYYDEEL</sequence>
<dbReference type="PIRSF" id="PIRSF000103">
    <property type="entry name" value="HIBADH"/>
    <property type="match status" value="1"/>
</dbReference>
<dbReference type="Gene3D" id="3.40.50.720">
    <property type="entry name" value="NAD(P)-binding Rossmann-like Domain"/>
    <property type="match status" value="1"/>
</dbReference>
<dbReference type="InterPro" id="IPR036291">
    <property type="entry name" value="NAD(P)-bd_dom_sf"/>
</dbReference>
<dbReference type="Proteomes" id="UP001314263">
    <property type="component" value="Unassembled WGS sequence"/>
</dbReference>
<evidence type="ECO:0000256" key="3">
    <source>
        <dbReference type="ARBA" id="ARBA00012991"/>
    </source>
</evidence>
<dbReference type="PANTHER" id="PTHR22981:SF7">
    <property type="entry name" value="3-HYDROXYISOBUTYRATE DEHYDROGENASE, MITOCHONDRIAL"/>
    <property type="match status" value="1"/>
</dbReference>
<dbReference type="InterPro" id="IPR008927">
    <property type="entry name" value="6-PGluconate_DH-like_C_sf"/>
</dbReference>
<dbReference type="SUPFAM" id="SSF51735">
    <property type="entry name" value="NAD(P)-binding Rossmann-fold domains"/>
    <property type="match status" value="1"/>
</dbReference>
<name>A0AAV1IH45_9CHLO</name>
<dbReference type="EC" id="1.1.1.31" evidence="3"/>
<dbReference type="AlphaFoldDB" id="A0AAV1IH45"/>
<evidence type="ECO:0000256" key="7">
    <source>
        <dbReference type="ARBA" id="ARBA00049197"/>
    </source>
</evidence>
<dbReference type="InterPro" id="IPR013328">
    <property type="entry name" value="6PGD_dom2"/>
</dbReference>
<reference evidence="11 12" key="1">
    <citation type="submission" date="2023-10" db="EMBL/GenBank/DDBJ databases">
        <authorList>
            <person name="Maclean D."/>
            <person name="Macfadyen A."/>
        </authorList>
    </citation>
    <scope>NUCLEOTIDE SEQUENCE [LARGE SCALE GENOMIC DNA]</scope>
</reference>
<gene>
    <name evidence="11" type="ORF">CVIRNUC_008454</name>
</gene>
<evidence type="ECO:0000256" key="5">
    <source>
        <dbReference type="ARBA" id="ARBA00023002"/>
    </source>
</evidence>
<dbReference type="NCBIfam" id="TIGR01692">
    <property type="entry name" value="HIBADH"/>
    <property type="match status" value="1"/>
</dbReference>
<evidence type="ECO:0000256" key="4">
    <source>
        <dbReference type="ARBA" id="ARBA00022456"/>
    </source>
</evidence>
<comment type="catalytic activity">
    <reaction evidence="7">
        <text>3-hydroxy-2-methylpropanoate + NAD(+) = 2-methyl-3-oxopropanoate + NADH + H(+)</text>
        <dbReference type="Rhea" id="RHEA:17681"/>
        <dbReference type="ChEBI" id="CHEBI:11805"/>
        <dbReference type="ChEBI" id="CHEBI:15378"/>
        <dbReference type="ChEBI" id="CHEBI:57540"/>
        <dbReference type="ChEBI" id="CHEBI:57700"/>
        <dbReference type="ChEBI" id="CHEBI:57945"/>
        <dbReference type="EC" id="1.1.1.31"/>
    </reaction>
</comment>
<protein>
    <recommendedName>
        <fullName evidence="3">3-hydroxyisobutyrate dehydrogenase</fullName>
        <ecNumber evidence="3">1.1.1.31</ecNumber>
    </recommendedName>
</protein>
<dbReference type="PANTHER" id="PTHR22981">
    <property type="entry name" value="3-HYDROXYISOBUTYRATE DEHYDROGENASE-RELATED"/>
    <property type="match status" value="1"/>
</dbReference>
<dbReference type="EMBL" id="CAUYUE010000012">
    <property type="protein sequence ID" value="CAK0785248.1"/>
    <property type="molecule type" value="Genomic_DNA"/>
</dbReference>
<keyword evidence="5" id="KW-0560">Oxidoreductase</keyword>
<feature type="domain" description="3-hydroxyisobutyrate dehydrogenase-like NAD-binding" evidence="10">
    <location>
        <begin position="206"/>
        <end position="332"/>
    </location>
</feature>
<proteinExistence type="inferred from homology"/>
<comment type="caution">
    <text evidence="11">The sequence shown here is derived from an EMBL/GenBank/DDBJ whole genome shotgun (WGS) entry which is preliminary data.</text>
</comment>
<evidence type="ECO:0000259" key="10">
    <source>
        <dbReference type="Pfam" id="PF14833"/>
    </source>
</evidence>
<keyword evidence="4" id="KW-0101">Branched-chain amino acid catabolism</keyword>
<comment type="pathway">
    <text evidence="1">Amino-acid degradation; L-valine degradation.</text>
</comment>
<evidence type="ECO:0000256" key="8">
    <source>
        <dbReference type="PIRSR" id="PIRSR000103-1"/>
    </source>
</evidence>
<keyword evidence="12" id="KW-1185">Reference proteome</keyword>
<evidence type="ECO:0000313" key="11">
    <source>
        <dbReference type="EMBL" id="CAK0785248.1"/>
    </source>
</evidence>
<dbReference type="InterPro" id="IPR006115">
    <property type="entry name" value="6PGDH_NADP-bd"/>
</dbReference>
<feature type="domain" description="6-phosphogluconate dehydrogenase NADP-binding" evidence="9">
    <location>
        <begin position="23"/>
        <end position="203"/>
    </location>
</feature>
<dbReference type="GO" id="GO:0006574">
    <property type="term" value="P:L-valine catabolic process"/>
    <property type="evidence" value="ECO:0007669"/>
    <property type="project" value="TreeGrafter"/>
</dbReference>
<dbReference type="GO" id="GO:0008442">
    <property type="term" value="F:3-hydroxyisobutyrate dehydrogenase activity"/>
    <property type="evidence" value="ECO:0007669"/>
    <property type="project" value="UniProtKB-EC"/>
</dbReference>
<evidence type="ECO:0000256" key="2">
    <source>
        <dbReference type="ARBA" id="ARBA00006013"/>
    </source>
</evidence>
<feature type="active site" evidence="8">
    <location>
        <position position="212"/>
    </location>
</feature>
<comment type="similarity">
    <text evidence="2">Belongs to the HIBADH-related family. 3-hydroxyisobutyrate dehydrogenase subfamily.</text>
</comment>
<dbReference type="GO" id="GO:0050661">
    <property type="term" value="F:NADP binding"/>
    <property type="evidence" value="ECO:0007669"/>
    <property type="project" value="InterPro"/>
</dbReference>
<dbReference type="Pfam" id="PF14833">
    <property type="entry name" value="NAD_binding_11"/>
    <property type="match status" value="1"/>
</dbReference>
<organism evidence="11 12">
    <name type="scientific">Coccomyxa viridis</name>
    <dbReference type="NCBI Taxonomy" id="1274662"/>
    <lineage>
        <taxon>Eukaryota</taxon>
        <taxon>Viridiplantae</taxon>
        <taxon>Chlorophyta</taxon>
        <taxon>core chlorophytes</taxon>
        <taxon>Trebouxiophyceae</taxon>
        <taxon>Trebouxiophyceae incertae sedis</taxon>
        <taxon>Coccomyxaceae</taxon>
        <taxon>Coccomyxa</taxon>
    </lineage>
</organism>
<dbReference type="Gene3D" id="1.10.1040.10">
    <property type="entry name" value="N-(1-d-carboxylethyl)-l-norvaline Dehydrogenase, domain 2"/>
    <property type="match status" value="1"/>
</dbReference>
<evidence type="ECO:0000313" key="12">
    <source>
        <dbReference type="Proteomes" id="UP001314263"/>
    </source>
</evidence>
<dbReference type="InterPro" id="IPR015815">
    <property type="entry name" value="HIBADH-related"/>
</dbReference>
<dbReference type="InterPro" id="IPR011548">
    <property type="entry name" value="HIBADH"/>
</dbReference>
<dbReference type="GO" id="GO:0051287">
    <property type="term" value="F:NAD binding"/>
    <property type="evidence" value="ECO:0007669"/>
    <property type="project" value="InterPro"/>
</dbReference>